<dbReference type="EMBL" id="CP034210">
    <property type="protein sequence ID" value="QBZ65892.1"/>
    <property type="molecule type" value="Genomic_DNA"/>
</dbReference>
<dbReference type="AlphaFoldDB" id="A0A4P7NU26"/>
<evidence type="ECO:0000313" key="2">
    <source>
        <dbReference type="EMBL" id="QBZ65892.1"/>
    </source>
</evidence>
<protein>
    <submittedName>
        <fullName evidence="2">Uncharacterized protein</fullName>
    </submittedName>
</protein>
<reference evidence="2 3" key="1">
    <citation type="journal article" date="2019" name="Mol. Biol. Evol.">
        <title>Blast fungal genomes show frequent chromosomal changes, gene gains and losses, and effector gene turnover.</title>
        <authorList>
            <person name="Gomez Luciano L.B."/>
            <person name="Jason Tsai I."/>
            <person name="Chuma I."/>
            <person name="Tosa Y."/>
            <person name="Chen Y.H."/>
            <person name="Li J.Y."/>
            <person name="Li M.Y."/>
            <person name="Jade Lu M.Y."/>
            <person name="Nakayashiki H."/>
            <person name="Li W.H."/>
        </authorList>
    </citation>
    <scope>NUCLEOTIDE SEQUENCE [LARGE SCALE GENOMIC DNA]</scope>
    <source>
        <strain evidence="2">MZ5-1-6</strain>
    </source>
</reference>
<feature type="region of interest" description="Disordered" evidence="1">
    <location>
        <begin position="26"/>
        <end position="60"/>
    </location>
</feature>
<gene>
    <name evidence="2" type="ORF">PoMZ_12859</name>
</gene>
<name>A0A4P7NU26_PYROR</name>
<evidence type="ECO:0000313" key="3">
    <source>
        <dbReference type="Proteomes" id="UP000294847"/>
    </source>
</evidence>
<organism evidence="2 3">
    <name type="scientific">Pyricularia oryzae</name>
    <name type="common">Rice blast fungus</name>
    <name type="synonym">Magnaporthe oryzae</name>
    <dbReference type="NCBI Taxonomy" id="318829"/>
    <lineage>
        <taxon>Eukaryota</taxon>
        <taxon>Fungi</taxon>
        <taxon>Dikarya</taxon>
        <taxon>Ascomycota</taxon>
        <taxon>Pezizomycotina</taxon>
        <taxon>Sordariomycetes</taxon>
        <taxon>Sordariomycetidae</taxon>
        <taxon>Magnaporthales</taxon>
        <taxon>Pyriculariaceae</taxon>
        <taxon>Pyricularia</taxon>
    </lineage>
</organism>
<proteinExistence type="predicted"/>
<sequence length="81" mass="8515">MLSEPHPLSFFSLSLFSPSSQTATGFAWMGGGTQNAPMDSIDSPAWPGPPKNAGGNPTTNNFLADQVWTSASSVFVPERVS</sequence>
<accession>A0A4P7NU26</accession>
<dbReference type="Proteomes" id="UP000294847">
    <property type="component" value="Chromosome 7"/>
</dbReference>
<evidence type="ECO:0000256" key="1">
    <source>
        <dbReference type="SAM" id="MobiDB-lite"/>
    </source>
</evidence>